<keyword evidence="2" id="KW-0723">Serine/threonine-protein kinase</keyword>
<keyword evidence="2" id="KW-0418">Kinase</keyword>
<dbReference type="Pfam" id="PF00069">
    <property type="entry name" value="Pkinase"/>
    <property type="match status" value="1"/>
</dbReference>
<dbReference type="EMBL" id="MK500604">
    <property type="protein sequence ID" value="QBK93705.1"/>
    <property type="molecule type" value="Genomic_DNA"/>
</dbReference>
<dbReference type="SUPFAM" id="SSF56112">
    <property type="entry name" value="Protein kinase-like (PK-like)"/>
    <property type="match status" value="1"/>
</dbReference>
<name>A0A481ZE48_9VIRU</name>
<accession>A0A481ZE48</accession>
<dbReference type="Gene3D" id="1.10.510.10">
    <property type="entry name" value="Transferase(Phosphotransferase) domain 1"/>
    <property type="match status" value="1"/>
</dbReference>
<dbReference type="PANTHER" id="PTHR44167">
    <property type="entry name" value="OVARIAN-SPECIFIC SERINE/THREONINE-PROTEIN KINASE LOK-RELATED"/>
    <property type="match status" value="1"/>
</dbReference>
<dbReference type="GO" id="GO:0004674">
    <property type="term" value="F:protein serine/threonine kinase activity"/>
    <property type="evidence" value="ECO:0007669"/>
    <property type="project" value="UniProtKB-KW"/>
</dbReference>
<dbReference type="InterPro" id="IPR000719">
    <property type="entry name" value="Prot_kinase_dom"/>
</dbReference>
<feature type="domain" description="Protein kinase" evidence="1">
    <location>
        <begin position="1"/>
        <end position="241"/>
    </location>
</feature>
<reference evidence="2" key="1">
    <citation type="journal article" date="2019" name="MBio">
        <title>Virus Genomes from Deep Sea Sediments Expand the Ocean Megavirome and Support Independent Origins of Viral Gigantism.</title>
        <authorList>
            <person name="Backstrom D."/>
            <person name="Yutin N."/>
            <person name="Jorgensen S.L."/>
            <person name="Dharamshi J."/>
            <person name="Homa F."/>
            <person name="Zaremba-Niedwiedzka K."/>
            <person name="Spang A."/>
            <person name="Wolf Y.I."/>
            <person name="Koonin E.V."/>
            <person name="Ettema T.J."/>
        </authorList>
    </citation>
    <scope>NUCLEOTIDE SEQUENCE</scope>
</reference>
<organism evidence="2">
    <name type="scientific">Pithovirus LCPAC406</name>
    <dbReference type="NCBI Taxonomy" id="2506599"/>
    <lineage>
        <taxon>Viruses</taxon>
        <taxon>Pithoviruses</taxon>
    </lineage>
</organism>
<gene>
    <name evidence="2" type="ORF">LCPAC406_00190</name>
</gene>
<dbReference type="SMART" id="SM00220">
    <property type="entry name" value="S_TKc"/>
    <property type="match status" value="1"/>
</dbReference>
<dbReference type="GO" id="GO:0005524">
    <property type="term" value="F:ATP binding"/>
    <property type="evidence" value="ECO:0007669"/>
    <property type="project" value="InterPro"/>
</dbReference>
<proteinExistence type="predicted"/>
<evidence type="ECO:0000313" key="2">
    <source>
        <dbReference type="EMBL" id="QBK93705.1"/>
    </source>
</evidence>
<evidence type="ECO:0000259" key="1">
    <source>
        <dbReference type="PROSITE" id="PS50011"/>
    </source>
</evidence>
<dbReference type="InterPro" id="IPR011009">
    <property type="entry name" value="Kinase-like_dom_sf"/>
</dbReference>
<sequence length="349" mass="40550">MLSVFDVEKRGSTIIEGKYSKVYIENDFAIKTPSDIRELDILVKLRDHPFVVKVLGINKYSFISNRLEIILEKADMDGMDYISSHNLKSRKRIVLQLIIGVEFMHSKGIVHGDIKPNNLLWFKNTETMKIADFGSASIDGMTTGSYTKRYRAPKNNNEQSIMSQDIWSMGATVFEFVTGEEFTHKWHSRINKMFSKVSMIREFESDYMGKFYPFCNLLSRMLEIDPIKRITASEALSHSFFLPYKVIIRRIRKVYSPCRANEVDEIVFDDDRRSKALKYLKSLNYSNSILFQSLSLYDRCRENGLNDDNLISQCVKMSLSYFNVETSIKLERAIIEILSFNIYTSKGIH</sequence>
<dbReference type="PANTHER" id="PTHR44167:SF24">
    <property type="entry name" value="SERINE_THREONINE-PROTEIN KINASE CHK2"/>
    <property type="match status" value="1"/>
</dbReference>
<keyword evidence="2" id="KW-0808">Transferase</keyword>
<protein>
    <submittedName>
        <fullName evidence="2">Putative serine/threonine protein kinase</fullName>
    </submittedName>
</protein>
<dbReference type="PROSITE" id="PS50011">
    <property type="entry name" value="PROTEIN_KINASE_DOM"/>
    <property type="match status" value="1"/>
</dbReference>